<feature type="active site" evidence="16">
    <location>
        <position position="298"/>
    </location>
</feature>
<protein>
    <recommendedName>
        <fullName evidence="16">UDP-N-acetylenolpyruvoylglucosamine reductase</fullName>
        <ecNumber evidence="16">1.3.1.98</ecNumber>
    </recommendedName>
    <alternativeName>
        <fullName evidence="16">UDP-N-acetylmuramate dehydrogenase</fullName>
    </alternativeName>
</protein>
<evidence type="ECO:0000256" key="9">
    <source>
        <dbReference type="ARBA" id="ARBA00022857"/>
    </source>
</evidence>
<dbReference type="AlphaFoldDB" id="A0A117LH54"/>
<dbReference type="PANTHER" id="PTHR21071">
    <property type="entry name" value="UDP-N-ACETYLENOLPYRUVOYLGLUCOSAMINE REDUCTASE"/>
    <property type="match status" value="1"/>
</dbReference>
<organism evidence="18 19">
    <name type="scientific">Anaerolinea thermophila</name>
    <dbReference type="NCBI Taxonomy" id="167964"/>
    <lineage>
        <taxon>Bacteria</taxon>
        <taxon>Bacillati</taxon>
        <taxon>Chloroflexota</taxon>
        <taxon>Anaerolineae</taxon>
        <taxon>Anaerolineales</taxon>
        <taxon>Anaerolineaceae</taxon>
        <taxon>Anaerolinea</taxon>
    </lineage>
</organism>
<dbReference type="InterPro" id="IPR036635">
    <property type="entry name" value="MurB_C_sf"/>
</dbReference>
<dbReference type="GO" id="GO:0009252">
    <property type="term" value="P:peptidoglycan biosynthetic process"/>
    <property type="evidence" value="ECO:0007669"/>
    <property type="project" value="UniProtKB-UniRule"/>
</dbReference>
<evidence type="ECO:0000256" key="14">
    <source>
        <dbReference type="ARBA" id="ARBA00023316"/>
    </source>
</evidence>
<evidence type="ECO:0000256" key="13">
    <source>
        <dbReference type="ARBA" id="ARBA00023306"/>
    </source>
</evidence>
<dbReference type="InterPro" id="IPR006094">
    <property type="entry name" value="Oxid_FAD_bind_N"/>
</dbReference>
<dbReference type="GO" id="GO:0008360">
    <property type="term" value="P:regulation of cell shape"/>
    <property type="evidence" value="ECO:0007669"/>
    <property type="project" value="UniProtKB-KW"/>
</dbReference>
<dbReference type="UniPathway" id="UPA00219"/>
<feature type="active site" description="Proton donor" evidence="16">
    <location>
        <position position="228"/>
    </location>
</feature>
<comment type="caution">
    <text evidence="18">The sequence shown here is derived from an EMBL/GenBank/DDBJ whole genome shotgun (WGS) entry which is preliminary data.</text>
</comment>
<dbReference type="EC" id="1.3.1.98" evidence="16"/>
<comment type="cofactor">
    <cofactor evidence="1 16">
        <name>FAD</name>
        <dbReference type="ChEBI" id="CHEBI:57692"/>
    </cofactor>
</comment>
<keyword evidence="9 16" id="KW-0521">NADP</keyword>
<name>A0A117LH54_9CHLR</name>
<dbReference type="InterPro" id="IPR016169">
    <property type="entry name" value="FAD-bd_PCMH_sub2"/>
</dbReference>
<dbReference type="Gene3D" id="3.90.78.10">
    <property type="entry name" value="UDP-N-acetylenolpyruvoylglucosamine reductase, C-terminal domain"/>
    <property type="match status" value="1"/>
</dbReference>
<feature type="domain" description="FAD-binding PCMH-type" evidence="17">
    <location>
        <begin position="31"/>
        <end position="200"/>
    </location>
</feature>
<evidence type="ECO:0000256" key="7">
    <source>
        <dbReference type="ARBA" id="ARBA00022630"/>
    </source>
</evidence>
<keyword evidence="10 16" id="KW-0133">Cell shape</keyword>
<accession>A0A117LH54</accession>
<dbReference type="EMBL" id="LGFU01000003">
    <property type="protein sequence ID" value="KUK46930.1"/>
    <property type="molecule type" value="Genomic_DNA"/>
</dbReference>
<evidence type="ECO:0000313" key="19">
    <source>
        <dbReference type="Proteomes" id="UP000064249"/>
    </source>
</evidence>
<dbReference type="Gene3D" id="3.30.465.10">
    <property type="match status" value="1"/>
</dbReference>
<gene>
    <name evidence="16" type="primary">murB</name>
    <name evidence="18" type="ORF">XD73_0127</name>
</gene>
<dbReference type="GO" id="GO:0071555">
    <property type="term" value="P:cell wall organization"/>
    <property type="evidence" value="ECO:0007669"/>
    <property type="project" value="UniProtKB-KW"/>
</dbReference>
<evidence type="ECO:0000256" key="8">
    <source>
        <dbReference type="ARBA" id="ARBA00022827"/>
    </source>
</evidence>
<evidence type="ECO:0000256" key="6">
    <source>
        <dbReference type="ARBA" id="ARBA00022618"/>
    </source>
</evidence>
<dbReference type="SUPFAM" id="SSF56176">
    <property type="entry name" value="FAD-binding/transporter-associated domain-like"/>
    <property type="match status" value="1"/>
</dbReference>
<comment type="pathway">
    <text evidence="4 16">Cell wall biogenesis; peptidoglycan biosynthesis.</text>
</comment>
<dbReference type="SUPFAM" id="SSF56194">
    <property type="entry name" value="Uridine diphospho-N-Acetylenolpyruvylglucosamine reductase, MurB, C-terminal domain"/>
    <property type="match status" value="1"/>
</dbReference>
<dbReference type="GO" id="GO:0008762">
    <property type="term" value="F:UDP-N-acetylmuramate dehydrogenase activity"/>
    <property type="evidence" value="ECO:0007669"/>
    <property type="project" value="UniProtKB-UniRule"/>
</dbReference>
<keyword evidence="5 16" id="KW-0963">Cytoplasm</keyword>
<dbReference type="Pfam" id="PF01565">
    <property type="entry name" value="FAD_binding_4"/>
    <property type="match status" value="1"/>
</dbReference>
<dbReference type="PROSITE" id="PS51387">
    <property type="entry name" value="FAD_PCMH"/>
    <property type="match status" value="1"/>
</dbReference>
<evidence type="ECO:0000256" key="2">
    <source>
        <dbReference type="ARBA" id="ARBA00003921"/>
    </source>
</evidence>
<dbReference type="Pfam" id="PF02873">
    <property type="entry name" value="MurB_C"/>
    <property type="match status" value="1"/>
</dbReference>
<keyword evidence="7 16" id="KW-0285">Flavoprotein</keyword>
<comment type="similarity">
    <text evidence="16">Belongs to the MurB family.</text>
</comment>
<dbReference type="NCBIfam" id="NF010480">
    <property type="entry name" value="PRK13905.1"/>
    <property type="match status" value="1"/>
</dbReference>
<dbReference type="Gene3D" id="3.30.43.10">
    <property type="entry name" value="Uridine Diphospho-n-acetylenolpyruvylglucosamine Reductase, domain 2"/>
    <property type="match status" value="1"/>
</dbReference>
<dbReference type="InterPro" id="IPR011601">
    <property type="entry name" value="MurB_C"/>
</dbReference>
<dbReference type="PANTHER" id="PTHR21071:SF4">
    <property type="entry name" value="UDP-N-ACETYLENOLPYRUVOYLGLUCOSAMINE REDUCTASE"/>
    <property type="match status" value="1"/>
</dbReference>
<keyword evidence="12 16" id="KW-0560">Oxidoreductase</keyword>
<keyword evidence="8 16" id="KW-0274">FAD</keyword>
<dbReference type="GO" id="GO:0005829">
    <property type="term" value="C:cytosol"/>
    <property type="evidence" value="ECO:0007669"/>
    <property type="project" value="TreeGrafter"/>
</dbReference>
<dbReference type="PATRIC" id="fig|167964.4.peg.476"/>
<evidence type="ECO:0000256" key="11">
    <source>
        <dbReference type="ARBA" id="ARBA00022984"/>
    </source>
</evidence>
<evidence type="ECO:0000256" key="12">
    <source>
        <dbReference type="ARBA" id="ARBA00023002"/>
    </source>
</evidence>
<comment type="subcellular location">
    <subcellularLocation>
        <location evidence="3 16">Cytoplasm</location>
    </subcellularLocation>
</comment>
<evidence type="ECO:0000259" key="17">
    <source>
        <dbReference type="PROSITE" id="PS51387"/>
    </source>
</evidence>
<evidence type="ECO:0000313" key="18">
    <source>
        <dbReference type="EMBL" id="KUK46930.1"/>
    </source>
</evidence>
<comment type="function">
    <text evidence="2 16">Cell wall formation.</text>
</comment>
<dbReference type="InterPro" id="IPR003170">
    <property type="entry name" value="MurB"/>
</dbReference>
<dbReference type="NCBIfam" id="TIGR00179">
    <property type="entry name" value="murB"/>
    <property type="match status" value="1"/>
</dbReference>
<evidence type="ECO:0000256" key="4">
    <source>
        <dbReference type="ARBA" id="ARBA00004752"/>
    </source>
</evidence>
<dbReference type="GO" id="GO:0071949">
    <property type="term" value="F:FAD binding"/>
    <property type="evidence" value="ECO:0007669"/>
    <property type="project" value="InterPro"/>
</dbReference>
<dbReference type="Proteomes" id="UP000064249">
    <property type="component" value="Unassembled WGS sequence"/>
</dbReference>
<keyword evidence="6 16" id="KW-0132">Cell division</keyword>
<keyword evidence="11 16" id="KW-0573">Peptidoglycan synthesis</keyword>
<evidence type="ECO:0000256" key="16">
    <source>
        <dbReference type="HAMAP-Rule" id="MF_00037"/>
    </source>
</evidence>
<evidence type="ECO:0000256" key="15">
    <source>
        <dbReference type="ARBA" id="ARBA00048914"/>
    </source>
</evidence>
<dbReference type="InterPro" id="IPR016167">
    <property type="entry name" value="FAD-bd_PCMH_sub1"/>
</dbReference>
<dbReference type="GO" id="GO:0051301">
    <property type="term" value="P:cell division"/>
    <property type="evidence" value="ECO:0007669"/>
    <property type="project" value="UniProtKB-KW"/>
</dbReference>
<evidence type="ECO:0000256" key="5">
    <source>
        <dbReference type="ARBA" id="ARBA00022490"/>
    </source>
</evidence>
<comment type="catalytic activity">
    <reaction evidence="15 16">
        <text>UDP-N-acetyl-alpha-D-muramate + NADP(+) = UDP-N-acetyl-3-O-(1-carboxyvinyl)-alpha-D-glucosamine + NADPH + H(+)</text>
        <dbReference type="Rhea" id="RHEA:12248"/>
        <dbReference type="ChEBI" id="CHEBI:15378"/>
        <dbReference type="ChEBI" id="CHEBI:57783"/>
        <dbReference type="ChEBI" id="CHEBI:58349"/>
        <dbReference type="ChEBI" id="CHEBI:68483"/>
        <dbReference type="ChEBI" id="CHEBI:70757"/>
        <dbReference type="EC" id="1.3.1.98"/>
    </reaction>
</comment>
<keyword evidence="14 16" id="KW-0961">Cell wall biogenesis/degradation</keyword>
<evidence type="ECO:0000256" key="10">
    <source>
        <dbReference type="ARBA" id="ARBA00022960"/>
    </source>
</evidence>
<reference evidence="18 19" key="1">
    <citation type="journal article" date="2015" name="MBio">
        <title>Genome-Resolved Metagenomic Analysis Reveals Roles for Candidate Phyla and Other Microbial Community Members in Biogeochemical Transformations in Oil Reservoirs.</title>
        <authorList>
            <person name="Hu P."/>
            <person name="Tom L."/>
            <person name="Singh A."/>
            <person name="Thomas B.C."/>
            <person name="Baker B.J."/>
            <person name="Piceno Y.M."/>
            <person name="Andersen G.L."/>
            <person name="Banfield J.F."/>
        </authorList>
    </citation>
    <scope>NUCLEOTIDE SEQUENCE [LARGE SCALE GENOMIC DNA]</scope>
    <source>
        <strain evidence="18">46_16</strain>
    </source>
</reference>
<sequence length="323" mass="36137">MSDQAMNALREKFPNRLQENVLMRNYTTIHAGGKADALLIAQDAVELEHFVRQVWELNLPLLVLGSGSNILISDKGVRGVVIINHAHNIQIHQQQERYEVHAEAGALMGKAAKLAINRHLSGLEWAATLPGTVGGAVYGNAGCFGKETADNFLRAEILHRNNGKTIFSKEEMAFEYRSSILKRNLVECVLLSAWFSVIPGDYEQSMQQVETYHERRLENQPFGPSMGSIFRNPQGDKAGRMIEMVGLKGKKIGGAEISAQHGNFILNSSDGSAQDIWELIQLIETHVCQQFGIYLHPEIQLIGDWDENIMKQFDTYQTVQEHA</sequence>
<keyword evidence="13 16" id="KW-0131">Cell cycle</keyword>
<evidence type="ECO:0000256" key="1">
    <source>
        <dbReference type="ARBA" id="ARBA00001974"/>
    </source>
</evidence>
<dbReference type="HAMAP" id="MF_00037">
    <property type="entry name" value="MurB"/>
    <property type="match status" value="1"/>
</dbReference>
<evidence type="ECO:0000256" key="3">
    <source>
        <dbReference type="ARBA" id="ARBA00004496"/>
    </source>
</evidence>
<dbReference type="InterPro" id="IPR016166">
    <property type="entry name" value="FAD-bd_PCMH"/>
</dbReference>
<proteinExistence type="inferred from homology"/>
<dbReference type="InterPro" id="IPR036318">
    <property type="entry name" value="FAD-bd_PCMH-like_sf"/>
</dbReference>
<feature type="active site" evidence="16">
    <location>
        <position position="177"/>
    </location>
</feature>